<dbReference type="GO" id="GO:0030182">
    <property type="term" value="P:neuron differentiation"/>
    <property type="evidence" value="ECO:0007669"/>
    <property type="project" value="UniProtKB-ARBA"/>
</dbReference>
<dbReference type="GO" id="GO:0043235">
    <property type="term" value="C:receptor complex"/>
    <property type="evidence" value="ECO:0007669"/>
    <property type="project" value="TreeGrafter"/>
</dbReference>
<protein>
    <recommendedName>
        <fullName evidence="11">Protein kinase domain-containing protein</fullName>
    </recommendedName>
</protein>
<sequence>MLPCKFSLREINAIFNCLFPNIVKDSGPTNIRVTESNAHSVRLEWDLPETESCYGRTDIVIVLYVHDVSTKVYTVSRNTKFIDMVGLEASLEYKVVFSLGYGEQRLGNMPYTFRTAEEDKSGTTGGIVGGVIAAVIIIALVIIIIVLIRRGKLEPVRERLRPLTVRFRNTINGRSNNSYAKSIGDEMYIYGGMTFDESQAWHIGRNKVTLESLVKSGHFANIFKASVSYGSRNQVRAVAKCLKDSYSARDKELMMAKINFTGTQLADHPNVLKFFGAVLDDNDIGPFMIYEYCENGNLRDYLESQRNNVTMELHENMFHFGLDTCKGMEFLVSRKIVHRRLAARNILLKSLNEVKIFGFGPQNFEVDDDGDVESGKKERIPIKWMAPECMDSTAGATEKSDVWSYGVVLWEIFSLGETPYPGIRSRDLPARLRKGERLPKPELCDDTWYGLMQRTWNKSQDKRPTFTEMKEELEQLFVQPAGDDLYYYKR</sequence>
<proteinExistence type="predicted"/>
<dbReference type="InterPro" id="IPR013783">
    <property type="entry name" value="Ig-like_fold"/>
</dbReference>
<dbReference type="GO" id="GO:0005886">
    <property type="term" value="C:plasma membrane"/>
    <property type="evidence" value="ECO:0007669"/>
    <property type="project" value="TreeGrafter"/>
</dbReference>
<dbReference type="InterPro" id="IPR011009">
    <property type="entry name" value="Kinase-like_dom_sf"/>
</dbReference>
<keyword evidence="10" id="KW-0812">Transmembrane</keyword>
<dbReference type="InterPro" id="IPR050122">
    <property type="entry name" value="RTK"/>
</dbReference>
<dbReference type="CDD" id="cd00063">
    <property type="entry name" value="FN3"/>
    <property type="match status" value="1"/>
</dbReference>
<evidence type="ECO:0000256" key="3">
    <source>
        <dbReference type="ARBA" id="ARBA00022679"/>
    </source>
</evidence>
<reference evidence="12" key="3">
    <citation type="submission" date="2023-05" db="EMBL/GenBank/DDBJ databases">
        <authorList>
            <person name="Smith C.H."/>
        </authorList>
    </citation>
    <scope>NUCLEOTIDE SEQUENCE</scope>
    <source>
        <strain evidence="12">CHS0354</strain>
        <tissue evidence="12">Mantle</tissue>
    </source>
</reference>
<evidence type="ECO:0000313" key="12">
    <source>
        <dbReference type="EMBL" id="KAK3600800.1"/>
    </source>
</evidence>
<evidence type="ECO:0000256" key="5">
    <source>
        <dbReference type="ARBA" id="ARBA00022777"/>
    </source>
</evidence>
<organism evidence="12 13">
    <name type="scientific">Potamilus streckersoni</name>
    <dbReference type="NCBI Taxonomy" id="2493646"/>
    <lineage>
        <taxon>Eukaryota</taxon>
        <taxon>Metazoa</taxon>
        <taxon>Spiralia</taxon>
        <taxon>Lophotrochozoa</taxon>
        <taxon>Mollusca</taxon>
        <taxon>Bivalvia</taxon>
        <taxon>Autobranchia</taxon>
        <taxon>Heteroconchia</taxon>
        <taxon>Palaeoheterodonta</taxon>
        <taxon>Unionida</taxon>
        <taxon>Unionoidea</taxon>
        <taxon>Unionidae</taxon>
        <taxon>Ambleminae</taxon>
        <taxon>Lampsilini</taxon>
        <taxon>Potamilus</taxon>
    </lineage>
</organism>
<dbReference type="GO" id="GO:0012505">
    <property type="term" value="C:endomembrane system"/>
    <property type="evidence" value="ECO:0007669"/>
    <property type="project" value="UniProtKB-SubCell"/>
</dbReference>
<dbReference type="GO" id="GO:0004714">
    <property type="term" value="F:transmembrane receptor protein tyrosine kinase activity"/>
    <property type="evidence" value="ECO:0007669"/>
    <property type="project" value="TreeGrafter"/>
</dbReference>
<dbReference type="InterPro" id="IPR001245">
    <property type="entry name" value="Ser-Thr/Tyr_kinase_cat_dom"/>
</dbReference>
<keyword evidence="5" id="KW-0418">Kinase</keyword>
<evidence type="ECO:0000256" key="7">
    <source>
        <dbReference type="ARBA" id="ARBA00023136"/>
    </source>
</evidence>
<evidence type="ECO:0000256" key="1">
    <source>
        <dbReference type="ARBA" id="ARBA00004167"/>
    </source>
</evidence>
<dbReference type="Gene3D" id="1.10.510.10">
    <property type="entry name" value="Transferase(Phosphotransferase) domain 1"/>
    <property type="match status" value="1"/>
</dbReference>
<evidence type="ECO:0000256" key="2">
    <source>
        <dbReference type="ARBA" id="ARBA00004308"/>
    </source>
</evidence>
<dbReference type="PRINTS" id="PR00109">
    <property type="entry name" value="TYRKINASE"/>
</dbReference>
<dbReference type="PROSITE" id="PS50011">
    <property type="entry name" value="PROTEIN_KINASE_DOM"/>
    <property type="match status" value="1"/>
</dbReference>
<dbReference type="Proteomes" id="UP001195483">
    <property type="component" value="Unassembled WGS sequence"/>
</dbReference>
<gene>
    <name evidence="12" type="ORF">CHS0354_020477</name>
</gene>
<dbReference type="EMBL" id="JAEAOA010001246">
    <property type="protein sequence ID" value="KAK3600800.1"/>
    <property type="molecule type" value="Genomic_DNA"/>
</dbReference>
<dbReference type="GO" id="GO:0007169">
    <property type="term" value="P:cell surface receptor protein tyrosine kinase signaling pathway"/>
    <property type="evidence" value="ECO:0007669"/>
    <property type="project" value="TreeGrafter"/>
</dbReference>
<dbReference type="InterPro" id="IPR000719">
    <property type="entry name" value="Prot_kinase_dom"/>
</dbReference>
<dbReference type="SUPFAM" id="SSF56112">
    <property type="entry name" value="Protein kinase-like (PK-like)"/>
    <property type="match status" value="1"/>
</dbReference>
<name>A0AAE0SZ19_9BIVA</name>
<dbReference type="Gene3D" id="2.60.40.10">
    <property type="entry name" value="Immunoglobulins"/>
    <property type="match status" value="1"/>
</dbReference>
<keyword evidence="7 10" id="KW-0472">Membrane</keyword>
<evidence type="ECO:0000256" key="4">
    <source>
        <dbReference type="ARBA" id="ARBA00022741"/>
    </source>
</evidence>
<dbReference type="PANTHER" id="PTHR24416">
    <property type="entry name" value="TYROSINE-PROTEIN KINASE RECEPTOR"/>
    <property type="match status" value="1"/>
</dbReference>
<accession>A0AAE0SZ19</accession>
<dbReference type="Pfam" id="PF07714">
    <property type="entry name" value="PK_Tyr_Ser-Thr"/>
    <property type="match status" value="1"/>
</dbReference>
<evidence type="ECO:0000259" key="11">
    <source>
        <dbReference type="PROSITE" id="PS50011"/>
    </source>
</evidence>
<keyword evidence="9" id="KW-0325">Glycoprotein</keyword>
<evidence type="ECO:0000256" key="10">
    <source>
        <dbReference type="SAM" id="Phobius"/>
    </source>
</evidence>
<dbReference type="FunFam" id="1.10.510.10:FF:001512">
    <property type="entry name" value="Receptor tyrosine-protein kinase erbB-2"/>
    <property type="match status" value="1"/>
</dbReference>
<keyword evidence="3" id="KW-0808">Transferase</keyword>
<evidence type="ECO:0000256" key="6">
    <source>
        <dbReference type="ARBA" id="ARBA00022840"/>
    </source>
</evidence>
<dbReference type="GO" id="GO:0048468">
    <property type="term" value="P:cell development"/>
    <property type="evidence" value="ECO:0007669"/>
    <property type="project" value="UniProtKB-ARBA"/>
</dbReference>
<evidence type="ECO:0000256" key="9">
    <source>
        <dbReference type="ARBA" id="ARBA00023180"/>
    </source>
</evidence>
<comment type="caution">
    <text evidence="12">The sequence shown here is derived from an EMBL/GenBank/DDBJ whole genome shotgun (WGS) entry which is preliminary data.</text>
</comment>
<dbReference type="SUPFAM" id="SSF49265">
    <property type="entry name" value="Fibronectin type III"/>
    <property type="match status" value="1"/>
</dbReference>
<feature type="transmembrane region" description="Helical" evidence="10">
    <location>
        <begin position="127"/>
        <end position="148"/>
    </location>
</feature>
<dbReference type="GO" id="GO:0005524">
    <property type="term" value="F:ATP binding"/>
    <property type="evidence" value="ECO:0007669"/>
    <property type="project" value="UniProtKB-KW"/>
</dbReference>
<evidence type="ECO:0000256" key="8">
    <source>
        <dbReference type="ARBA" id="ARBA00023137"/>
    </source>
</evidence>
<feature type="domain" description="Protein kinase" evidence="11">
    <location>
        <begin position="208"/>
        <end position="478"/>
    </location>
</feature>
<dbReference type="InterPro" id="IPR036116">
    <property type="entry name" value="FN3_sf"/>
</dbReference>
<dbReference type="AlphaFoldDB" id="A0AAE0SZ19"/>
<keyword evidence="8" id="KW-0829">Tyrosine-protein kinase</keyword>
<dbReference type="GO" id="GO:0050793">
    <property type="term" value="P:regulation of developmental process"/>
    <property type="evidence" value="ECO:0007669"/>
    <property type="project" value="UniProtKB-ARBA"/>
</dbReference>
<reference evidence="12" key="1">
    <citation type="journal article" date="2021" name="Genome Biol. Evol.">
        <title>A High-Quality Reference Genome for a Parasitic Bivalve with Doubly Uniparental Inheritance (Bivalvia: Unionida).</title>
        <authorList>
            <person name="Smith C.H."/>
        </authorList>
    </citation>
    <scope>NUCLEOTIDE SEQUENCE</scope>
    <source>
        <strain evidence="12">CHS0354</strain>
    </source>
</reference>
<evidence type="ECO:0000313" key="13">
    <source>
        <dbReference type="Proteomes" id="UP001195483"/>
    </source>
</evidence>
<dbReference type="CDD" id="cd00192">
    <property type="entry name" value="PTKc"/>
    <property type="match status" value="1"/>
</dbReference>
<dbReference type="PANTHER" id="PTHR24416:SF611">
    <property type="entry name" value="TYROSINE-PROTEIN KINASE TRANSMEMBRANE RECEPTOR ROR"/>
    <property type="match status" value="1"/>
</dbReference>
<keyword evidence="13" id="KW-1185">Reference proteome</keyword>
<reference evidence="12" key="2">
    <citation type="journal article" date="2021" name="Genome Biol. Evol.">
        <title>Developing a high-quality reference genome for a parasitic bivalve with doubly uniparental inheritance (Bivalvia: Unionida).</title>
        <authorList>
            <person name="Smith C.H."/>
        </authorList>
    </citation>
    <scope>NUCLEOTIDE SEQUENCE</scope>
    <source>
        <strain evidence="12">CHS0354</strain>
        <tissue evidence="12">Mantle</tissue>
    </source>
</reference>
<keyword evidence="10" id="KW-1133">Transmembrane helix</keyword>
<keyword evidence="4" id="KW-0547">Nucleotide-binding</keyword>
<comment type="subcellular location">
    <subcellularLocation>
        <location evidence="2">Endomembrane system</location>
    </subcellularLocation>
    <subcellularLocation>
        <location evidence="1">Membrane</location>
        <topology evidence="1">Single-pass membrane protein</topology>
    </subcellularLocation>
</comment>
<dbReference type="InterPro" id="IPR003961">
    <property type="entry name" value="FN3_dom"/>
</dbReference>
<keyword evidence="6" id="KW-0067">ATP-binding</keyword>